<evidence type="ECO:0000313" key="3">
    <source>
        <dbReference type="Proteomes" id="UP000835052"/>
    </source>
</evidence>
<gene>
    <name evidence="2" type="ORF">CAUJ_LOCUS7857</name>
</gene>
<comment type="caution">
    <text evidence="2">The sequence shown here is derived from an EMBL/GenBank/DDBJ whole genome shotgun (WGS) entry which is preliminary data.</text>
</comment>
<dbReference type="AlphaFoldDB" id="A0A8S1HBY8"/>
<name>A0A8S1HBY8_9PELO</name>
<dbReference type="EMBL" id="CAJGYM010000024">
    <property type="protein sequence ID" value="CAD6191938.1"/>
    <property type="molecule type" value="Genomic_DNA"/>
</dbReference>
<accession>A0A8S1HBY8</accession>
<protein>
    <submittedName>
        <fullName evidence="2">Uncharacterized protein</fullName>
    </submittedName>
</protein>
<feature type="chain" id="PRO_5035799836" evidence="1">
    <location>
        <begin position="19"/>
        <end position="104"/>
    </location>
</feature>
<proteinExistence type="predicted"/>
<reference evidence="2" key="1">
    <citation type="submission" date="2020-10" db="EMBL/GenBank/DDBJ databases">
        <authorList>
            <person name="Kikuchi T."/>
        </authorList>
    </citation>
    <scope>NUCLEOTIDE SEQUENCE</scope>
    <source>
        <strain evidence="2">NKZ352</strain>
    </source>
</reference>
<sequence>MLSAAVFFGLIAWTTVTATVTPVILSKHDLVISRNSRGQLYKILEMSHQQRSVVKDPELESMLPSATIEFFGKTPTDGKSGAQLMDIAQAVKRAQAKWNNRNLK</sequence>
<keyword evidence="3" id="KW-1185">Reference proteome</keyword>
<evidence type="ECO:0000256" key="1">
    <source>
        <dbReference type="SAM" id="SignalP"/>
    </source>
</evidence>
<feature type="signal peptide" evidence="1">
    <location>
        <begin position="1"/>
        <end position="18"/>
    </location>
</feature>
<organism evidence="2 3">
    <name type="scientific">Caenorhabditis auriculariae</name>
    <dbReference type="NCBI Taxonomy" id="2777116"/>
    <lineage>
        <taxon>Eukaryota</taxon>
        <taxon>Metazoa</taxon>
        <taxon>Ecdysozoa</taxon>
        <taxon>Nematoda</taxon>
        <taxon>Chromadorea</taxon>
        <taxon>Rhabditida</taxon>
        <taxon>Rhabditina</taxon>
        <taxon>Rhabditomorpha</taxon>
        <taxon>Rhabditoidea</taxon>
        <taxon>Rhabditidae</taxon>
        <taxon>Peloderinae</taxon>
        <taxon>Caenorhabditis</taxon>
    </lineage>
</organism>
<keyword evidence="1" id="KW-0732">Signal</keyword>
<dbReference type="Proteomes" id="UP000835052">
    <property type="component" value="Unassembled WGS sequence"/>
</dbReference>
<evidence type="ECO:0000313" key="2">
    <source>
        <dbReference type="EMBL" id="CAD6191938.1"/>
    </source>
</evidence>